<name>A0A4Z2IHI5_9TELE</name>
<dbReference type="AlphaFoldDB" id="A0A4Z2IHI5"/>
<organism evidence="2 3">
    <name type="scientific">Liparis tanakae</name>
    <name type="common">Tanaka's snailfish</name>
    <dbReference type="NCBI Taxonomy" id="230148"/>
    <lineage>
        <taxon>Eukaryota</taxon>
        <taxon>Metazoa</taxon>
        <taxon>Chordata</taxon>
        <taxon>Craniata</taxon>
        <taxon>Vertebrata</taxon>
        <taxon>Euteleostomi</taxon>
        <taxon>Actinopterygii</taxon>
        <taxon>Neopterygii</taxon>
        <taxon>Teleostei</taxon>
        <taxon>Neoteleostei</taxon>
        <taxon>Acanthomorphata</taxon>
        <taxon>Eupercaria</taxon>
        <taxon>Perciformes</taxon>
        <taxon>Cottioidei</taxon>
        <taxon>Cottales</taxon>
        <taxon>Liparidae</taxon>
        <taxon>Liparis</taxon>
    </lineage>
</organism>
<gene>
    <name evidence="2" type="ORF">EYF80_013095</name>
</gene>
<evidence type="ECO:0000256" key="1">
    <source>
        <dbReference type="SAM" id="MobiDB-lite"/>
    </source>
</evidence>
<evidence type="ECO:0000313" key="3">
    <source>
        <dbReference type="Proteomes" id="UP000314294"/>
    </source>
</evidence>
<comment type="caution">
    <text evidence="2">The sequence shown here is derived from an EMBL/GenBank/DDBJ whole genome shotgun (WGS) entry which is preliminary data.</text>
</comment>
<dbReference type="EMBL" id="SRLO01000091">
    <property type="protein sequence ID" value="TNN76643.1"/>
    <property type="molecule type" value="Genomic_DNA"/>
</dbReference>
<accession>A0A4Z2IHI5</accession>
<evidence type="ECO:0000313" key="2">
    <source>
        <dbReference type="EMBL" id="TNN76643.1"/>
    </source>
</evidence>
<protein>
    <submittedName>
        <fullName evidence="2">Uncharacterized protein</fullName>
    </submittedName>
</protein>
<proteinExistence type="predicted"/>
<sequence length="61" mass="7096">MISPRTRLGSSRDCSYAEAGFRSDLERQLQWSAYLGTFTPAKPHEENTEPSSKHRRERQEL</sequence>
<feature type="region of interest" description="Disordered" evidence="1">
    <location>
        <begin position="36"/>
        <end position="61"/>
    </location>
</feature>
<reference evidence="2 3" key="1">
    <citation type="submission" date="2019-03" db="EMBL/GenBank/DDBJ databases">
        <title>First draft genome of Liparis tanakae, snailfish: a comprehensive survey of snailfish specific genes.</title>
        <authorList>
            <person name="Kim W."/>
            <person name="Song I."/>
            <person name="Jeong J.-H."/>
            <person name="Kim D."/>
            <person name="Kim S."/>
            <person name="Ryu S."/>
            <person name="Song J.Y."/>
            <person name="Lee S.K."/>
        </authorList>
    </citation>
    <scope>NUCLEOTIDE SEQUENCE [LARGE SCALE GENOMIC DNA]</scope>
    <source>
        <tissue evidence="2">Muscle</tissue>
    </source>
</reference>
<keyword evidence="3" id="KW-1185">Reference proteome</keyword>
<dbReference type="Proteomes" id="UP000314294">
    <property type="component" value="Unassembled WGS sequence"/>
</dbReference>